<name>A0A7I7QPX1_9MYCO</name>
<evidence type="ECO:0000313" key="3">
    <source>
        <dbReference type="Proteomes" id="UP000467193"/>
    </source>
</evidence>
<reference evidence="2 3" key="1">
    <citation type="journal article" date="2019" name="Emerg. Microbes Infect.">
        <title>Comprehensive subspecies identification of 175 nontuberculous mycobacteria species based on 7547 genomic profiles.</title>
        <authorList>
            <person name="Matsumoto Y."/>
            <person name="Kinjo T."/>
            <person name="Motooka D."/>
            <person name="Nabeya D."/>
            <person name="Jung N."/>
            <person name="Uechi K."/>
            <person name="Horii T."/>
            <person name="Iida T."/>
            <person name="Fujita J."/>
            <person name="Nakamura S."/>
        </authorList>
    </citation>
    <scope>NUCLEOTIDE SEQUENCE [LARGE SCALE GENOMIC DNA]</scope>
    <source>
        <strain evidence="2 3">JCM 17899</strain>
    </source>
</reference>
<dbReference type="EMBL" id="AP022588">
    <property type="protein sequence ID" value="BBY28017.1"/>
    <property type="molecule type" value="Genomic_DNA"/>
</dbReference>
<feature type="transmembrane region" description="Helical" evidence="1">
    <location>
        <begin position="70"/>
        <end position="88"/>
    </location>
</feature>
<dbReference type="Proteomes" id="UP000467193">
    <property type="component" value="Chromosome"/>
</dbReference>
<feature type="transmembrane region" description="Helical" evidence="1">
    <location>
        <begin position="133"/>
        <end position="152"/>
    </location>
</feature>
<feature type="transmembrane region" description="Helical" evidence="1">
    <location>
        <begin position="95"/>
        <end position="113"/>
    </location>
</feature>
<proteinExistence type="predicted"/>
<sequence>MHESRHETRGGRVIEARVTGWVLAALGVAVIVVAAVQPWFVAHGVDGYAEMAGWGAWRRTGDVDASLRPLPLGVLVCLTAGAMIAGALRGAFGVAVIGAMATFAVAVLPYMLMPAVDRNAPGTAAVGVDVGSGPVLLLGLGLAVTIVSWIGYARCVLRPAPRAGA</sequence>
<feature type="transmembrane region" description="Helical" evidence="1">
    <location>
        <begin position="21"/>
        <end position="41"/>
    </location>
</feature>
<keyword evidence="1" id="KW-0472">Membrane</keyword>
<dbReference type="RefSeq" id="WP_163796819.1">
    <property type="nucleotide sequence ID" value="NZ_AP022588.1"/>
</dbReference>
<keyword evidence="1" id="KW-0812">Transmembrane</keyword>
<protein>
    <submittedName>
        <fullName evidence="2">Uncharacterized protein</fullName>
    </submittedName>
</protein>
<organism evidence="2 3">
    <name type="scientific">Mycolicibacterium sediminis</name>
    <dbReference type="NCBI Taxonomy" id="1286180"/>
    <lineage>
        <taxon>Bacteria</taxon>
        <taxon>Bacillati</taxon>
        <taxon>Actinomycetota</taxon>
        <taxon>Actinomycetes</taxon>
        <taxon>Mycobacteriales</taxon>
        <taxon>Mycobacteriaceae</taxon>
        <taxon>Mycolicibacterium</taxon>
    </lineage>
</organism>
<gene>
    <name evidence="2" type="ORF">MSEDJ_21130</name>
</gene>
<evidence type="ECO:0000313" key="2">
    <source>
        <dbReference type="EMBL" id="BBY28017.1"/>
    </source>
</evidence>
<dbReference type="AlphaFoldDB" id="A0A7I7QPX1"/>
<dbReference type="KEGG" id="msei:MSEDJ_21130"/>
<accession>A0A7I7QPX1</accession>
<keyword evidence="3" id="KW-1185">Reference proteome</keyword>
<keyword evidence="1" id="KW-1133">Transmembrane helix</keyword>
<evidence type="ECO:0000256" key="1">
    <source>
        <dbReference type="SAM" id="Phobius"/>
    </source>
</evidence>